<dbReference type="EMBL" id="FMZF01000005">
    <property type="protein sequence ID" value="SDD09443.1"/>
    <property type="molecule type" value="Genomic_DNA"/>
</dbReference>
<evidence type="ECO:0000313" key="3">
    <source>
        <dbReference type="Proteomes" id="UP000199416"/>
    </source>
</evidence>
<protein>
    <recommendedName>
        <fullName evidence="1">Molybdenum cofactor sulfurase middle domain-containing protein</fullName>
    </recommendedName>
</protein>
<sequence>MAGVSAGTVVGISVYPVRGCAGTRLRQADVGPSGLAGDRAWAVVGADGRVLRAKDAPALAGVPATGDPAADAAAVTAALGAPARLEPLTARPDGSAAVHLVSRQALDRAAAGVVPAGCGAEDPRANLLLDLPGDTPADTPGDLERDWVGRRLRLGSAVLEVTRLPKHCLGVYAEVVQPGTVAVGDAVVPA</sequence>
<dbReference type="AlphaFoldDB" id="A0A1G6RYB5"/>
<dbReference type="STRING" id="1190417.SAMN05660690_3362"/>
<dbReference type="Proteomes" id="UP000199416">
    <property type="component" value="Unassembled WGS sequence"/>
</dbReference>
<reference evidence="3" key="1">
    <citation type="submission" date="2016-10" db="EMBL/GenBank/DDBJ databases">
        <authorList>
            <person name="Varghese N."/>
            <person name="Submissions S."/>
        </authorList>
    </citation>
    <scope>NUCLEOTIDE SEQUENCE [LARGE SCALE GENOMIC DNA]</scope>
    <source>
        <strain evidence="3">DSM 45421</strain>
    </source>
</reference>
<evidence type="ECO:0000313" key="2">
    <source>
        <dbReference type="EMBL" id="SDD09443.1"/>
    </source>
</evidence>
<feature type="domain" description="Molybdenum cofactor sulfurase middle" evidence="1">
    <location>
        <begin position="7"/>
        <end position="79"/>
    </location>
</feature>
<gene>
    <name evidence="2" type="ORF">SAMN05660690_3362</name>
</gene>
<dbReference type="InterPro" id="IPR011037">
    <property type="entry name" value="Pyrv_Knase-like_insert_dom_sf"/>
</dbReference>
<organism evidence="2 3">
    <name type="scientific">Geodermatophilus telluris</name>
    <dbReference type="NCBI Taxonomy" id="1190417"/>
    <lineage>
        <taxon>Bacteria</taxon>
        <taxon>Bacillati</taxon>
        <taxon>Actinomycetota</taxon>
        <taxon>Actinomycetes</taxon>
        <taxon>Geodermatophilales</taxon>
        <taxon>Geodermatophilaceae</taxon>
        <taxon>Geodermatophilus</taxon>
    </lineage>
</organism>
<dbReference type="InterPro" id="IPR005303">
    <property type="entry name" value="MOCOS_middle"/>
</dbReference>
<proteinExistence type="predicted"/>
<evidence type="ECO:0000259" key="1">
    <source>
        <dbReference type="Pfam" id="PF03476"/>
    </source>
</evidence>
<keyword evidence="3" id="KW-1185">Reference proteome</keyword>
<dbReference type="Pfam" id="PF03476">
    <property type="entry name" value="MOSC_N"/>
    <property type="match status" value="1"/>
</dbReference>
<name>A0A1G6RYB5_9ACTN</name>
<accession>A0A1G6RYB5</accession>
<dbReference type="SUPFAM" id="SSF50800">
    <property type="entry name" value="PK beta-barrel domain-like"/>
    <property type="match status" value="1"/>
</dbReference>